<dbReference type="GO" id="GO:0005737">
    <property type="term" value="C:cytoplasm"/>
    <property type="evidence" value="ECO:0007669"/>
    <property type="project" value="TreeGrafter"/>
</dbReference>
<dbReference type="InterPro" id="IPR002004">
    <property type="entry name" value="PABP_HYD_C"/>
</dbReference>
<sequence length="265" mass="29380">MEGEAAAEQFSLPSTRDVLGAHLHQKVSSSLNGHLTEAKKMVSDECILADKITGMLLERSLKDILAMLQDDAVLLRNVKVALEVLRKAYPEQLQTPTSGRFEERPELSLDGIGEVLFERVCSIEESLAPQITGMILELDVPTLLHIINTDGSLLESAVQKAKEVLLSETFLIECPPGPHSLFSHPELILKDVSCQSQGEVDDEPAREILGEQIYERVRGVHPECASDLTGMILELEPQVIKLLLQDQQQLEVAIAKAYTEWKKHS</sequence>
<dbReference type="GO" id="GO:0000209">
    <property type="term" value="P:protein polyubiquitination"/>
    <property type="evidence" value="ECO:0007669"/>
    <property type="project" value="TreeGrafter"/>
</dbReference>
<dbReference type="GO" id="GO:0090263">
    <property type="term" value="P:positive regulation of canonical Wnt signaling pathway"/>
    <property type="evidence" value="ECO:0007669"/>
    <property type="project" value="TreeGrafter"/>
</dbReference>
<dbReference type="GO" id="GO:0005634">
    <property type="term" value="C:nucleus"/>
    <property type="evidence" value="ECO:0007669"/>
    <property type="project" value="TreeGrafter"/>
</dbReference>
<evidence type="ECO:0000259" key="1">
    <source>
        <dbReference type="PROSITE" id="PS51309"/>
    </source>
</evidence>
<accession>A0A8S3ZX20</accession>
<dbReference type="OrthoDB" id="19742at2759"/>
<dbReference type="GO" id="GO:0003723">
    <property type="term" value="F:RNA binding"/>
    <property type="evidence" value="ECO:0007669"/>
    <property type="project" value="InterPro"/>
</dbReference>
<evidence type="ECO:0000313" key="2">
    <source>
        <dbReference type="EMBL" id="CAG5132145.1"/>
    </source>
</evidence>
<dbReference type="Proteomes" id="UP000678393">
    <property type="component" value="Unassembled WGS sequence"/>
</dbReference>
<feature type="domain" description="PABC" evidence="1">
    <location>
        <begin position="92"/>
        <end position="170"/>
    </location>
</feature>
<name>A0A8S3ZX20_9EUPU</name>
<protein>
    <recommendedName>
        <fullName evidence="1">PABC domain-containing protein</fullName>
    </recommendedName>
</protein>
<organism evidence="2 3">
    <name type="scientific">Candidula unifasciata</name>
    <dbReference type="NCBI Taxonomy" id="100452"/>
    <lineage>
        <taxon>Eukaryota</taxon>
        <taxon>Metazoa</taxon>
        <taxon>Spiralia</taxon>
        <taxon>Lophotrochozoa</taxon>
        <taxon>Mollusca</taxon>
        <taxon>Gastropoda</taxon>
        <taxon>Heterobranchia</taxon>
        <taxon>Euthyneura</taxon>
        <taxon>Panpulmonata</taxon>
        <taxon>Eupulmonata</taxon>
        <taxon>Stylommatophora</taxon>
        <taxon>Helicina</taxon>
        <taxon>Helicoidea</taxon>
        <taxon>Geomitridae</taxon>
        <taxon>Candidula</taxon>
    </lineage>
</organism>
<feature type="domain" description="PABC" evidence="1">
    <location>
        <begin position="1"/>
        <end position="90"/>
    </location>
</feature>
<reference evidence="2" key="1">
    <citation type="submission" date="2021-04" db="EMBL/GenBank/DDBJ databases">
        <authorList>
            <consortium name="Molecular Ecology Group"/>
        </authorList>
    </citation>
    <scope>NUCLEOTIDE SEQUENCE</scope>
</reference>
<proteinExistence type="predicted"/>
<dbReference type="EMBL" id="CAJHNH020005112">
    <property type="protein sequence ID" value="CAG5132145.1"/>
    <property type="molecule type" value="Genomic_DNA"/>
</dbReference>
<dbReference type="PROSITE" id="PS51309">
    <property type="entry name" value="PABC"/>
    <property type="match status" value="3"/>
</dbReference>
<dbReference type="SUPFAM" id="SSF63570">
    <property type="entry name" value="PABC (PABP) domain"/>
    <property type="match status" value="3"/>
</dbReference>
<feature type="domain" description="PABC" evidence="1">
    <location>
        <begin position="189"/>
        <end position="265"/>
    </location>
</feature>
<keyword evidence="3" id="KW-1185">Reference proteome</keyword>
<dbReference type="Pfam" id="PF00658">
    <property type="entry name" value="MLLE"/>
    <property type="match status" value="3"/>
</dbReference>
<gene>
    <name evidence="2" type="ORF">CUNI_LOCUS17703</name>
</gene>
<dbReference type="Gene3D" id="1.10.1900.10">
    <property type="entry name" value="c-terminal domain of poly(a) binding protein"/>
    <property type="match status" value="3"/>
</dbReference>
<evidence type="ECO:0000313" key="3">
    <source>
        <dbReference type="Proteomes" id="UP000678393"/>
    </source>
</evidence>
<comment type="caution">
    <text evidence="2">The sequence shown here is derived from an EMBL/GenBank/DDBJ whole genome shotgun (WGS) entry which is preliminary data.</text>
</comment>
<dbReference type="PANTHER" id="PTHR46276">
    <property type="entry name" value="E3 UBIQUITIN-PROTEIN LIGASE UBR5"/>
    <property type="match status" value="1"/>
</dbReference>
<dbReference type="GO" id="GO:0034450">
    <property type="term" value="F:ubiquitin-ubiquitin ligase activity"/>
    <property type="evidence" value="ECO:0007669"/>
    <property type="project" value="TreeGrafter"/>
</dbReference>
<dbReference type="AlphaFoldDB" id="A0A8S3ZX20"/>
<dbReference type="InterPro" id="IPR036053">
    <property type="entry name" value="PABP-dom"/>
</dbReference>
<dbReference type="SMART" id="SM00517">
    <property type="entry name" value="PolyA"/>
    <property type="match status" value="3"/>
</dbReference>
<dbReference type="PANTHER" id="PTHR46276:SF1">
    <property type="entry name" value="E3 UBIQUITIN-PROTEIN LIGASE UBR5"/>
    <property type="match status" value="1"/>
</dbReference>